<dbReference type="Proteomes" id="UP000243024">
    <property type="component" value="Unassembled WGS sequence"/>
</dbReference>
<evidence type="ECO:0000313" key="3">
    <source>
        <dbReference type="EMBL" id="OAR04808.1"/>
    </source>
</evidence>
<dbReference type="AlphaFoldDB" id="A0A179IQ57"/>
<feature type="compositionally biased region" description="Low complexity" evidence="1">
    <location>
        <begin position="95"/>
        <end position="108"/>
    </location>
</feature>
<keyword evidence="2" id="KW-1133">Transmembrane helix</keyword>
<organism evidence="3 4">
    <name type="scientific">Hydrogenibacillus schlegelii</name>
    <name type="common">Bacillus schlegelii</name>
    <dbReference type="NCBI Taxonomy" id="1484"/>
    <lineage>
        <taxon>Bacteria</taxon>
        <taxon>Bacillati</taxon>
        <taxon>Bacillota</taxon>
        <taxon>Bacilli</taxon>
        <taxon>Bacillales</taxon>
        <taxon>Bacillales Family X. Incertae Sedis</taxon>
        <taxon>Hydrogenibacillus</taxon>
    </lineage>
</organism>
<evidence type="ECO:0000256" key="1">
    <source>
        <dbReference type="SAM" id="MobiDB-lite"/>
    </source>
</evidence>
<evidence type="ECO:0000313" key="4">
    <source>
        <dbReference type="Proteomes" id="UP000243024"/>
    </source>
</evidence>
<name>A0A179IQ57_HYDSH</name>
<keyword evidence="4" id="KW-1185">Reference proteome</keyword>
<accession>A0A179IQ57</accession>
<evidence type="ECO:0000256" key="2">
    <source>
        <dbReference type="SAM" id="Phobius"/>
    </source>
</evidence>
<sequence length="158" mass="16387">MRQDREAGTSGRFSEPLGKDGTGRSTRRPQKAAATKARASEKRGASMPVGMLGLLAYLVFLVAGLAGLAVLFVRRAPCLGGTCPTLPSREKKASAPEAESIPASMPAALPERPPGSASLQATVGRGDRDDPLRRKSPAHSAALRAGCDRSVAGKEGRP</sequence>
<gene>
    <name evidence="3" type="ORF">SA87_07430</name>
</gene>
<feature type="transmembrane region" description="Helical" evidence="2">
    <location>
        <begin position="52"/>
        <end position="73"/>
    </location>
</feature>
<keyword evidence="2" id="KW-0812">Transmembrane</keyword>
<feature type="region of interest" description="Disordered" evidence="1">
    <location>
        <begin position="1"/>
        <end position="44"/>
    </location>
</feature>
<reference evidence="3 4" key="1">
    <citation type="submission" date="2015-09" db="EMBL/GenBank/DDBJ databases">
        <title>Draft genome sequence of Hydrogenibacillus schlegelii DSM 2000.</title>
        <authorList>
            <person name="Hemp J."/>
        </authorList>
    </citation>
    <scope>NUCLEOTIDE SEQUENCE [LARGE SCALE GENOMIC DNA]</scope>
    <source>
        <strain evidence="3 4">MA 48</strain>
    </source>
</reference>
<dbReference type="EMBL" id="JXBB01000011">
    <property type="protein sequence ID" value="OAR04808.1"/>
    <property type="molecule type" value="Genomic_DNA"/>
</dbReference>
<protein>
    <submittedName>
        <fullName evidence="3">Uncharacterized protein</fullName>
    </submittedName>
</protein>
<feature type="region of interest" description="Disordered" evidence="1">
    <location>
        <begin position="82"/>
        <end position="158"/>
    </location>
</feature>
<comment type="caution">
    <text evidence="3">The sequence shown here is derived from an EMBL/GenBank/DDBJ whole genome shotgun (WGS) entry which is preliminary data.</text>
</comment>
<keyword evidence="2" id="KW-0472">Membrane</keyword>
<proteinExistence type="predicted"/>